<dbReference type="PROSITE" id="PS51186">
    <property type="entry name" value="GNAT"/>
    <property type="match status" value="1"/>
</dbReference>
<evidence type="ECO:0000313" key="4">
    <source>
        <dbReference type="EMBL" id="MEW9570847.1"/>
    </source>
</evidence>
<evidence type="ECO:0000256" key="1">
    <source>
        <dbReference type="ARBA" id="ARBA00022679"/>
    </source>
</evidence>
<reference evidence="4 5" key="1">
    <citation type="submission" date="2024-06" db="EMBL/GenBank/DDBJ databases">
        <authorList>
            <person name="Woo H."/>
        </authorList>
    </citation>
    <scope>NUCLEOTIDE SEQUENCE [LARGE SCALE GENOMIC DNA]</scope>
    <source>
        <strain evidence="4 5">Si-c</strain>
    </source>
</reference>
<gene>
    <name evidence="4" type="ORF">ABQJ54_03725</name>
</gene>
<evidence type="ECO:0000256" key="2">
    <source>
        <dbReference type="ARBA" id="ARBA00023315"/>
    </source>
</evidence>
<dbReference type="CDD" id="cd04301">
    <property type="entry name" value="NAT_SF"/>
    <property type="match status" value="1"/>
</dbReference>
<organism evidence="4 5">
    <name type="scientific">Rhodanobacter lycopersici</name>
    <dbReference type="NCBI Taxonomy" id="3162487"/>
    <lineage>
        <taxon>Bacteria</taxon>
        <taxon>Pseudomonadati</taxon>
        <taxon>Pseudomonadota</taxon>
        <taxon>Gammaproteobacteria</taxon>
        <taxon>Lysobacterales</taxon>
        <taxon>Rhodanobacteraceae</taxon>
        <taxon>Rhodanobacter</taxon>
    </lineage>
</organism>
<dbReference type="SUPFAM" id="SSF55729">
    <property type="entry name" value="Acyl-CoA N-acyltransferases (Nat)"/>
    <property type="match status" value="1"/>
</dbReference>
<feature type="domain" description="N-acetyltransferase" evidence="3">
    <location>
        <begin position="10"/>
        <end position="179"/>
    </location>
</feature>
<dbReference type="Pfam" id="PF00583">
    <property type="entry name" value="Acetyltransf_1"/>
    <property type="match status" value="1"/>
</dbReference>
<dbReference type="RefSeq" id="WP_367852919.1">
    <property type="nucleotide sequence ID" value="NZ_JBFOHK010000001.1"/>
</dbReference>
<keyword evidence="1" id="KW-0808">Transferase</keyword>
<accession>A0ABV3QAX4</accession>
<keyword evidence="2" id="KW-0012">Acyltransferase</keyword>
<evidence type="ECO:0000313" key="5">
    <source>
        <dbReference type="Proteomes" id="UP001556220"/>
    </source>
</evidence>
<dbReference type="EMBL" id="JBFOHK010000001">
    <property type="protein sequence ID" value="MEW9570847.1"/>
    <property type="molecule type" value="Genomic_DNA"/>
</dbReference>
<comment type="caution">
    <text evidence="4">The sequence shown here is derived from an EMBL/GenBank/DDBJ whole genome shotgun (WGS) entry which is preliminary data.</text>
</comment>
<dbReference type="Proteomes" id="UP001556220">
    <property type="component" value="Unassembled WGS sequence"/>
</dbReference>
<keyword evidence="5" id="KW-1185">Reference proteome</keyword>
<name>A0ABV3QAX4_9GAMM</name>
<dbReference type="Gene3D" id="3.40.630.30">
    <property type="match status" value="1"/>
</dbReference>
<dbReference type="InterPro" id="IPR016181">
    <property type="entry name" value="Acyl_CoA_acyltransferase"/>
</dbReference>
<protein>
    <submittedName>
        <fullName evidence="4">N-acetyltransferase family protein</fullName>
    </submittedName>
</protein>
<dbReference type="InterPro" id="IPR050832">
    <property type="entry name" value="Bact_Acetyltransf"/>
</dbReference>
<evidence type="ECO:0000259" key="3">
    <source>
        <dbReference type="PROSITE" id="PS51186"/>
    </source>
</evidence>
<proteinExistence type="predicted"/>
<sequence>MNDAARTGCVDYRTPAREEGPALAAMARQCFVETFGHLYDSAELDPFLDQAYGPQGLLAELDDPQTEFRIAHRDEAVVGYAKLSPLCAPAAGAQPGALELRQIYVLAEWQGAGVAPALMEWAVARATARGAPELYLTVFDHNHRAKRFYARYGFSESGRCTFRMGSRVDDDRIWRKPLGA</sequence>
<dbReference type="InterPro" id="IPR000182">
    <property type="entry name" value="GNAT_dom"/>
</dbReference>
<dbReference type="PANTHER" id="PTHR43877">
    <property type="entry name" value="AMINOALKYLPHOSPHONATE N-ACETYLTRANSFERASE-RELATED-RELATED"/>
    <property type="match status" value="1"/>
</dbReference>